<feature type="domain" description="KRAB" evidence="1">
    <location>
        <begin position="14"/>
        <end position="85"/>
    </location>
</feature>
<dbReference type="Proteomes" id="UP000694421">
    <property type="component" value="Unplaced"/>
</dbReference>
<dbReference type="PROSITE" id="PS50805">
    <property type="entry name" value="KRAB"/>
    <property type="match status" value="1"/>
</dbReference>
<dbReference type="PANTHER" id="PTHR23232:SF142">
    <property type="entry name" value="GASTRULA ZINC FINGER PROTEIN XLCGF57.1-LIKE-RELATED"/>
    <property type="match status" value="1"/>
</dbReference>
<dbReference type="AlphaFoldDB" id="A0A8D0E0V5"/>
<dbReference type="GO" id="GO:0006355">
    <property type="term" value="P:regulation of DNA-templated transcription"/>
    <property type="evidence" value="ECO:0007669"/>
    <property type="project" value="InterPro"/>
</dbReference>
<sequence>AAALPRAFFFQPPVTFEEVTVHFTEEEWALLDPAQRALHREVMEENYRNLASLGNDPSSFRLTAGIETGRFALLEGERLAGICRDILWGLCSPGKWRMICMLISSELH</sequence>
<dbReference type="InterPro" id="IPR001909">
    <property type="entry name" value="KRAB"/>
</dbReference>
<dbReference type="SMART" id="SM00349">
    <property type="entry name" value="KRAB"/>
    <property type="match status" value="1"/>
</dbReference>
<accession>A0A8D0E0V5</accession>
<dbReference type="Gene3D" id="6.10.140.140">
    <property type="match status" value="1"/>
</dbReference>
<keyword evidence="3" id="KW-1185">Reference proteome</keyword>
<evidence type="ECO:0000313" key="3">
    <source>
        <dbReference type="Proteomes" id="UP000694421"/>
    </source>
</evidence>
<dbReference type="PANTHER" id="PTHR23232">
    <property type="entry name" value="KRAB DOMAIN C2H2 ZINC FINGER"/>
    <property type="match status" value="1"/>
</dbReference>
<reference evidence="2" key="1">
    <citation type="submission" date="2025-08" db="UniProtKB">
        <authorList>
            <consortium name="Ensembl"/>
        </authorList>
    </citation>
    <scope>IDENTIFICATION</scope>
</reference>
<evidence type="ECO:0000259" key="1">
    <source>
        <dbReference type="PROSITE" id="PS50805"/>
    </source>
</evidence>
<dbReference type="Ensembl" id="ENSSMRT00000028499.1">
    <property type="protein sequence ID" value="ENSSMRP00000024320.1"/>
    <property type="gene ID" value="ENSSMRG00000018851.1"/>
</dbReference>
<dbReference type="InterPro" id="IPR036051">
    <property type="entry name" value="KRAB_dom_sf"/>
</dbReference>
<dbReference type="InterPro" id="IPR050169">
    <property type="entry name" value="Krueppel_C2H2_ZnF"/>
</dbReference>
<dbReference type="CDD" id="cd07765">
    <property type="entry name" value="KRAB_A-box"/>
    <property type="match status" value="1"/>
</dbReference>
<name>A0A8D0E0V5_SALMN</name>
<organism evidence="2 3">
    <name type="scientific">Salvator merianae</name>
    <name type="common">Argentine black and white tegu</name>
    <name type="synonym">Tupinambis merianae</name>
    <dbReference type="NCBI Taxonomy" id="96440"/>
    <lineage>
        <taxon>Eukaryota</taxon>
        <taxon>Metazoa</taxon>
        <taxon>Chordata</taxon>
        <taxon>Craniata</taxon>
        <taxon>Vertebrata</taxon>
        <taxon>Euteleostomi</taxon>
        <taxon>Lepidosauria</taxon>
        <taxon>Squamata</taxon>
        <taxon>Bifurcata</taxon>
        <taxon>Unidentata</taxon>
        <taxon>Episquamata</taxon>
        <taxon>Laterata</taxon>
        <taxon>Teiioidea</taxon>
        <taxon>Teiidae</taxon>
        <taxon>Salvator</taxon>
    </lineage>
</organism>
<protein>
    <recommendedName>
        <fullName evidence="1">KRAB domain-containing protein</fullName>
    </recommendedName>
</protein>
<evidence type="ECO:0000313" key="2">
    <source>
        <dbReference type="Ensembl" id="ENSSMRP00000024320.1"/>
    </source>
</evidence>
<dbReference type="SUPFAM" id="SSF109640">
    <property type="entry name" value="KRAB domain (Kruppel-associated box)"/>
    <property type="match status" value="1"/>
</dbReference>
<proteinExistence type="predicted"/>
<dbReference type="GeneTree" id="ENSGT01150000286941"/>
<reference evidence="2" key="2">
    <citation type="submission" date="2025-09" db="UniProtKB">
        <authorList>
            <consortium name="Ensembl"/>
        </authorList>
    </citation>
    <scope>IDENTIFICATION</scope>
</reference>
<dbReference type="Pfam" id="PF01352">
    <property type="entry name" value="KRAB"/>
    <property type="match status" value="1"/>
</dbReference>